<accession>A0A4C1VC35</accession>
<dbReference type="Proteomes" id="UP000299102">
    <property type="component" value="Unassembled WGS sequence"/>
</dbReference>
<proteinExistence type="predicted"/>
<organism evidence="1 2">
    <name type="scientific">Eumeta variegata</name>
    <name type="common">Bagworm moth</name>
    <name type="synonym">Eumeta japonica</name>
    <dbReference type="NCBI Taxonomy" id="151549"/>
    <lineage>
        <taxon>Eukaryota</taxon>
        <taxon>Metazoa</taxon>
        <taxon>Ecdysozoa</taxon>
        <taxon>Arthropoda</taxon>
        <taxon>Hexapoda</taxon>
        <taxon>Insecta</taxon>
        <taxon>Pterygota</taxon>
        <taxon>Neoptera</taxon>
        <taxon>Endopterygota</taxon>
        <taxon>Lepidoptera</taxon>
        <taxon>Glossata</taxon>
        <taxon>Ditrysia</taxon>
        <taxon>Tineoidea</taxon>
        <taxon>Psychidae</taxon>
        <taxon>Oiketicinae</taxon>
        <taxon>Eumeta</taxon>
    </lineage>
</organism>
<keyword evidence="2" id="KW-1185">Reference proteome</keyword>
<dbReference type="AlphaFoldDB" id="A0A4C1VC35"/>
<dbReference type="EMBL" id="BGZK01000317">
    <property type="protein sequence ID" value="GBP36346.1"/>
    <property type="molecule type" value="Genomic_DNA"/>
</dbReference>
<comment type="caution">
    <text evidence="1">The sequence shown here is derived from an EMBL/GenBank/DDBJ whole genome shotgun (WGS) entry which is preliminary data.</text>
</comment>
<evidence type="ECO:0000313" key="1">
    <source>
        <dbReference type="EMBL" id="GBP36346.1"/>
    </source>
</evidence>
<reference evidence="1 2" key="1">
    <citation type="journal article" date="2019" name="Commun. Biol.">
        <title>The bagworm genome reveals a unique fibroin gene that provides high tensile strength.</title>
        <authorList>
            <person name="Kono N."/>
            <person name="Nakamura H."/>
            <person name="Ohtoshi R."/>
            <person name="Tomita M."/>
            <person name="Numata K."/>
            <person name="Arakawa K."/>
        </authorList>
    </citation>
    <scope>NUCLEOTIDE SEQUENCE [LARGE SCALE GENOMIC DNA]</scope>
</reference>
<protein>
    <recommendedName>
        <fullName evidence="3">Mariner Mos1 transposase</fullName>
    </recommendedName>
</protein>
<gene>
    <name evidence="1" type="ORF">EVAR_22478_1</name>
</gene>
<name>A0A4C1VC35_EUMVA</name>
<sequence length="251" mass="29534">MPAARRKKQTHCHVPPEPSVRAKAKRSIRICTTLKTVGNDQQKECEFHHDNAQTTHTATQHMLKEFGSEVLKHPPALILYPHIFTCFEFVKETAILRPAHPVWSDFNIIAKIGNKGKWDQCKKCKKELQDVRWHWGLFSTWPIYWTTDFWVNHLTDDQRDKVFGEMQSDNIPPTVTALLTQSSMFPKYLFGSQFEQTPPMERWKLLDMNTNDPRWLNCVNKNIIEETEVDWNWEPDDDVPLVDLRLRPDPE</sequence>
<evidence type="ECO:0008006" key="3">
    <source>
        <dbReference type="Google" id="ProtNLM"/>
    </source>
</evidence>
<evidence type="ECO:0000313" key="2">
    <source>
        <dbReference type="Proteomes" id="UP000299102"/>
    </source>
</evidence>